<feature type="signal peptide" evidence="6">
    <location>
        <begin position="1"/>
        <end position="18"/>
    </location>
</feature>
<evidence type="ECO:0008006" key="11">
    <source>
        <dbReference type="Google" id="ProtNLM"/>
    </source>
</evidence>
<dbReference type="EMBL" id="ABCK01000002">
    <property type="protein sequence ID" value="EDM29270.1"/>
    <property type="molecule type" value="Genomic_DNA"/>
</dbReference>
<sequence>MKFLTYSLLIFLSTELFAQSSGLAQVKETDQRPIKALLIAGGCCHDYEAQHKILSEGIQSRANIRVDAYVSLSKSPNPPLPLFDDPNWAEGYDLIIHDECAATNKDNKHVDNILKAHESIPAVHLHCAMHSFRGEKNEAWNKHIGLKSTRHGPHLPVAVEVTDKSHPITKGFQNWVTGKEELYNNEEIYTAEPLLQGTQKYNKKGKDIVDTAIVAWVNTQHGARSFSTSLGHYNEVVASDKYLELVTRGSLWACDKLDQKFYHQAYTGSNLVTILNKDFKADPKKPLSTAPPADAIFVKLSASSTQTSNKNFMANVIDGNPKTRWCANSGSAPAWLQVNFETPQSIQAAQIEWEMRDQWTQYRIETSADGKNWETLFDASKNTQGGLRKDQFKATNTSYLRVTFLRQERGMWPSLWELNLFDQAGKKLKLHERTQKVSVPVSLDQFKKSGNYKPHPHRLSPVEEKELLKDISVPEGFEKSIFAPWQMANYPTYVAAAPSGDLYVSSDGNASGNRNPGRGRILRLRDNDADGRADEVTEFVRDIDSPRGIVWDHDRLYVLHPPHITVFHDQDGDGMADSSKRLISNIAFGFKDRSADHTTNGLEMGIDGWIYIAVGDFGFMKATGTDGREMQLRGGGVVRFRPDGTGMELFSGGTRNIYGIAITPKLDMISRDNTNDGGGWDVRMHQHSGLEDHGYPRLYMNFQDEIIQPLADYGGGSGVGAFYLGEPGIPSEWNQRPYTCDWGRQGSYRHILTQQGSLLKEEKKPDIFIKMTRPTDADVDGLSNIYQASWKGPANYFWKGVDQGYIAKVRPKNFQAEALPPFEKLSEDQLIALIANSRSHVRRLNAQRMILRKPFKKETQEKLLRETQNQQLNLDNRIALLYTFSQRGVDSTFSEAVIKALTQAFDNEQELMPFVVRALGDMAIDKRTTQQASPVPSEFLKAALKSNQPKLVLEAIIAATRQEKMDLAYVIADQLASQDKLIFHTAFQALAKLNAYQAALFKLGSPTTRQGASFALMRMHDPKLVQKLITQVQKEKNGQIQQAIIAVLARLYHREAQWQGDSWSTRPDTRGPYYQLATWEASESILETLNQFLEAPQTPKALNAAIVGEIGKNRIQNDRGLVQIIKLAESDASLLPTVLSQLADKDNIPPNAVPLIISAAHNSKSSASSLAQAVQLLIKIDHPKVYPAMMAALSSILRDNKAVKVRSEVRKKLFNSPKLENYTDQFVKSLSQPTIPFEDQWAAQALLHLANAKGIGKEAQHKSRLAIDKTWQDDNKKANLIQAAHRSSNPYLNNRIRLVINHPNEGVKAWAKAAMRSLRIQAPGEDKTPKIASLKVEDAMTQVINYKKGDAALGEAIYTRASCSACHTVSPDEAPKGPYLGNIASILRRQDLVESILLPNKSISQGFATQMISLKSGQSIMGFVTDESGDSVSMRDISSEEHSFKKSEISSRQKLPTSLMPPALMNNFTVHEFASLIDYLNKLAKKDE</sequence>
<evidence type="ECO:0000256" key="2">
    <source>
        <dbReference type="ARBA" id="ARBA00022723"/>
    </source>
</evidence>
<feature type="region of interest" description="Disordered" evidence="5">
    <location>
        <begin position="1434"/>
        <end position="1453"/>
    </location>
</feature>
<dbReference type="InterPro" id="IPR000421">
    <property type="entry name" value="FA58C"/>
</dbReference>
<dbReference type="Gene3D" id="2.120.10.30">
    <property type="entry name" value="TolB, C-terminal domain"/>
    <property type="match status" value="1"/>
</dbReference>
<feature type="domain" description="F5/8 type C" evidence="7">
    <location>
        <begin position="281"/>
        <end position="423"/>
    </location>
</feature>
<evidence type="ECO:0000256" key="3">
    <source>
        <dbReference type="ARBA" id="ARBA00023004"/>
    </source>
</evidence>
<keyword evidence="6" id="KW-0732">Signal</keyword>
<dbReference type="SUPFAM" id="SSF46626">
    <property type="entry name" value="Cytochrome c"/>
    <property type="match status" value="1"/>
</dbReference>
<comment type="caution">
    <text evidence="9">The sequence shown here is derived from an EMBL/GenBank/DDBJ whole genome shotgun (WGS) entry which is preliminary data.</text>
</comment>
<dbReference type="InterPro" id="IPR055557">
    <property type="entry name" value="DUF7133"/>
</dbReference>
<feature type="chain" id="PRO_5002691086" description="Heme-binding protein" evidence="6">
    <location>
        <begin position="19"/>
        <end position="1488"/>
    </location>
</feature>
<dbReference type="InterPro" id="IPR011041">
    <property type="entry name" value="Quinoprot_gluc/sorb_DH_b-prop"/>
</dbReference>
<dbReference type="STRING" id="313628.LNTAR_22809"/>
<dbReference type="InterPro" id="IPR009056">
    <property type="entry name" value="Cyt_c-like_dom"/>
</dbReference>
<dbReference type="eggNOG" id="COG2133">
    <property type="taxonomic scope" value="Bacteria"/>
</dbReference>
<dbReference type="Proteomes" id="UP000004947">
    <property type="component" value="Unassembled WGS sequence"/>
</dbReference>
<evidence type="ECO:0000256" key="5">
    <source>
        <dbReference type="SAM" id="MobiDB-lite"/>
    </source>
</evidence>
<dbReference type="RefSeq" id="WP_007276996.1">
    <property type="nucleotide sequence ID" value="NZ_ABCK01000002.1"/>
</dbReference>
<dbReference type="InterPro" id="IPR029062">
    <property type="entry name" value="Class_I_gatase-like"/>
</dbReference>
<dbReference type="InterPro" id="IPR008979">
    <property type="entry name" value="Galactose-bd-like_sf"/>
</dbReference>
<dbReference type="GO" id="GO:0046872">
    <property type="term" value="F:metal ion binding"/>
    <property type="evidence" value="ECO:0007669"/>
    <property type="project" value="UniProtKB-KW"/>
</dbReference>
<dbReference type="InterPro" id="IPR016024">
    <property type="entry name" value="ARM-type_fold"/>
</dbReference>
<dbReference type="PROSITE" id="PS51007">
    <property type="entry name" value="CYTC"/>
    <property type="match status" value="1"/>
</dbReference>
<feature type="compositionally biased region" description="Basic and acidic residues" evidence="5">
    <location>
        <begin position="1437"/>
        <end position="1451"/>
    </location>
</feature>
<dbReference type="SUPFAM" id="SSF52317">
    <property type="entry name" value="Class I glutamine amidotransferase-like"/>
    <property type="match status" value="1"/>
</dbReference>
<keyword evidence="3 4" id="KW-0408">Iron</keyword>
<keyword evidence="1 4" id="KW-0349">Heme</keyword>
<dbReference type="SUPFAM" id="SSF49785">
    <property type="entry name" value="Galactose-binding domain-like"/>
    <property type="match status" value="1"/>
</dbReference>
<gene>
    <name evidence="9" type="ORF">LNTAR_22809</name>
</gene>
<name>A6DGF3_9BACT</name>
<reference evidence="9 10" key="1">
    <citation type="journal article" date="2010" name="J. Bacteriol.">
        <title>Genome sequence of Lentisphaera araneosa HTCC2155T, the type species of the order Lentisphaerales in the phylum Lentisphaerae.</title>
        <authorList>
            <person name="Thrash J.C."/>
            <person name="Cho J.C."/>
            <person name="Vergin K.L."/>
            <person name="Morris R.M."/>
            <person name="Giovannoni S.J."/>
        </authorList>
    </citation>
    <scope>NUCLEOTIDE SEQUENCE [LARGE SCALE GENOMIC DNA]</scope>
    <source>
        <strain evidence="9 10">HTCC2155</strain>
    </source>
</reference>
<dbReference type="PANTHER" id="PTHR33546">
    <property type="entry name" value="LARGE, MULTIFUNCTIONAL SECRETED PROTEIN-RELATED"/>
    <property type="match status" value="1"/>
</dbReference>
<dbReference type="OrthoDB" id="2482121at2"/>
<dbReference type="InterPro" id="IPR011989">
    <property type="entry name" value="ARM-like"/>
</dbReference>
<keyword evidence="10" id="KW-1185">Reference proteome</keyword>
<evidence type="ECO:0000313" key="9">
    <source>
        <dbReference type="EMBL" id="EDM29270.1"/>
    </source>
</evidence>
<dbReference type="GO" id="GO:0020037">
    <property type="term" value="F:heme binding"/>
    <property type="evidence" value="ECO:0007669"/>
    <property type="project" value="InterPro"/>
</dbReference>
<dbReference type="Gene3D" id="3.40.50.880">
    <property type="match status" value="1"/>
</dbReference>
<evidence type="ECO:0000259" key="8">
    <source>
        <dbReference type="PROSITE" id="PS51007"/>
    </source>
</evidence>
<dbReference type="eggNOG" id="COG3828">
    <property type="taxonomic scope" value="Bacteria"/>
</dbReference>
<feature type="domain" description="Cytochrome c" evidence="8">
    <location>
        <begin position="1349"/>
        <end position="1484"/>
    </location>
</feature>
<dbReference type="Gene3D" id="2.60.120.260">
    <property type="entry name" value="Galactose-binding domain-like"/>
    <property type="match status" value="1"/>
</dbReference>
<dbReference type="InterPro" id="IPR013427">
    <property type="entry name" value="Haem-bd_dom_put"/>
</dbReference>
<evidence type="ECO:0000256" key="6">
    <source>
        <dbReference type="SAM" id="SignalP"/>
    </source>
</evidence>
<dbReference type="SUPFAM" id="SSF48371">
    <property type="entry name" value="ARM repeat"/>
    <property type="match status" value="1"/>
</dbReference>
<proteinExistence type="predicted"/>
<accession>A6DGF3</accession>
<evidence type="ECO:0000313" key="10">
    <source>
        <dbReference type="Proteomes" id="UP000004947"/>
    </source>
</evidence>
<evidence type="ECO:0000259" key="7">
    <source>
        <dbReference type="PROSITE" id="PS50022"/>
    </source>
</evidence>
<dbReference type="Pfam" id="PF23500">
    <property type="entry name" value="DUF7133"/>
    <property type="match status" value="1"/>
</dbReference>
<organism evidence="9 10">
    <name type="scientific">Lentisphaera araneosa HTCC2155</name>
    <dbReference type="NCBI Taxonomy" id="313628"/>
    <lineage>
        <taxon>Bacteria</taxon>
        <taxon>Pseudomonadati</taxon>
        <taxon>Lentisphaerota</taxon>
        <taxon>Lentisphaeria</taxon>
        <taxon>Lentisphaerales</taxon>
        <taxon>Lentisphaeraceae</taxon>
        <taxon>Lentisphaera</taxon>
    </lineage>
</organism>
<dbReference type="Pfam" id="PF00754">
    <property type="entry name" value="F5_F8_type_C"/>
    <property type="match status" value="1"/>
</dbReference>
<dbReference type="eggNOG" id="COG1413">
    <property type="taxonomic scope" value="Bacteria"/>
</dbReference>
<dbReference type="SUPFAM" id="SSF50952">
    <property type="entry name" value="Soluble quinoprotein glucose dehydrogenase"/>
    <property type="match status" value="1"/>
</dbReference>
<keyword evidence="2 4" id="KW-0479">Metal-binding</keyword>
<dbReference type="Pfam" id="PF06283">
    <property type="entry name" value="ThuA"/>
    <property type="match status" value="1"/>
</dbReference>
<evidence type="ECO:0000256" key="1">
    <source>
        <dbReference type="ARBA" id="ARBA00022617"/>
    </source>
</evidence>
<dbReference type="NCBIfam" id="TIGR02603">
    <property type="entry name" value="CxxCH_TIGR02603"/>
    <property type="match status" value="1"/>
</dbReference>
<dbReference type="PROSITE" id="PS50022">
    <property type="entry name" value="FA58C_3"/>
    <property type="match status" value="1"/>
</dbReference>
<dbReference type="InterPro" id="IPR011042">
    <property type="entry name" value="6-blade_b-propeller_TolB-like"/>
</dbReference>
<protein>
    <recommendedName>
        <fullName evidence="11">Heme-binding protein</fullName>
    </recommendedName>
</protein>
<dbReference type="GO" id="GO:0009055">
    <property type="term" value="F:electron transfer activity"/>
    <property type="evidence" value="ECO:0007669"/>
    <property type="project" value="InterPro"/>
</dbReference>
<dbReference type="InterPro" id="IPR036909">
    <property type="entry name" value="Cyt_c-like_dom_sf"/>
</dbReference>
<dbReference type="Gene3D" id="1.10.760.10">
    <property type="entry name" value="Cytochrome c-like domain"/>
    <property type="match status" value="1"/>
</dbReference>
<dbReference type="Gene3D" id="1.25.10.10">
    <property type="entry name" value="Leucine-rich Repeat Variant"/>
    <property type="match status" value="1"/>
</dbReference>
<dbReference type="InterPro" id="IPR029010">
    <property type="entry name" value="ThuA-like"/>
</dbReference>
<evidence type="ECO:0000256" key="4">
    <source>
        <dbReference type="PROSITE-ProRule" id="PRU00433"/>
    </source>
</evidence>
<dbReference type="PANTHER" id="PTHR33546:SF1">
    <property type="entry name" value="LARGE, MULTIFUNCTIONAL SECRETED PROTEIN"/>
    <property type="match status" value="1"/>
</dbReference>